<reference evidence="1 2" key="1">
    <citation type="journal article" date="2024" name="bioRxiv">
        <title>A reference genome for Trichogramma kaykai: A tiny desert-dwelling parasitoid wasp with competing sex-ratio distorters.</title>
        <authorList>
            <person name="Culotta J."/>
            <person name="Lindsey A.R."/>
        </authorList>
    </citation>
    <scope>NUCLEOTIDE SEQUENCE [LARGE SCALE GENOMIC DNA]</scope>
    <source>
        <strain evidence="1 2">KSX58</strain>
    </source>
</reference>
<evidence type="ECO:0000313" key="1">
    <source>
        <dbReference type="EMBL" id="KAL3394939.1"/>
    </source>
</evidence>
<sequence>MLKGLTELKNHVIFLAVSVAEAWSTRTYCCKEDGCNSAPTTSRLGLGASLLLTLVALPAASAAVARPLHG</sequence>
<dbReference type="EMBL" id="JBJJXI010000087">
    <property type="protein sequence ID" value="KAL3394939.1"/>
    <property type="molecule type" value="Genomic_DNA"/>
</dbReference>
<dbReference type="Proteomes" id="UP001627154">
    <property type="component" value="Unassembled WGS sequence"/>
</dbReference>
<evidence type="ECO:0000313" key="2">
    <source>
        <dbReference type="Proteomes" id="UP001627154"/>
    </source>
</evidence>
<proteinExistence type="predicted"/>
<accession>A0ABD2WQ71</accession>
<gene>
    <name evidence="1" type="ORF">TKK_010925</name>
</gene>
<protein>
    <submittedName>
        <fullName evidence="1">Uncharacterized protein</fullName>
    </submittedName>
</protein>
<dbReference type="AlphaFoldDB" id="A0ABD2WQ71"/>
<name>A0ABD2WQ71_9HYME</name>
<keyword evidence="2" id="KW-1185">Reference proteome</keyword>
<comment type="caution">
    <text evidence="1">The sequence shown here is derived from an EMBL/GenBank/DDBJ whole genome shotgun (WGS) entry which is preliminary data.</text>
</comment>
<organism evidence="1 2">
    <name type="scientific">Trichogramma kaykai</name>
    <dbReference type="NCBI Taxonomy" id="54128"/>
    <lineage>
        <taxon>Eukaryota</taxon>
        <taxon>Metazoa</taxon>
        <taxon>Ecdysozoa</taxon>
        <taxon>Arthropoda</taxon>
        <taxon>Hexapoda</taxon>
        <taxon>Insecta</taxon>
        <taxon>Pterygota</taxon>
        <taxon>Neoptera</taxon>
        <taxon>Endopterygota</taxon>
        <taxon>Hymenoptera</taxon>
        <taxon>Apocrita</taxon>
        <taxon>Proctotrupomorpha</taxon>
        <taxon>Chalcidoidea</taxon>
        <taxon>Trichogrammatidae</taxon>
        <taxon>Trichogramma</taxon>
    </lineage>
</organism>